<name>A0A364N7K5_STELY</name>
<protein>
    <submittedName>
        <fullName evidence="1">Uncharacterized protein</fullName>
    </submittedName>
</protein>
<dbReference type="EMBL" id="QGDH01000038">
    <property type="protein sequence ID" value="RAR13246.1"/>
    <property type="molecule type" value="Genomic_DNA"/>
</dbReference>
<sequence>MSDRVLFDFAPYTASSTTNVDLPLSGYRKPSDSFNVPPVVPGTIWYLCTIKPHTDSHTISGPVKTFLHLVPEIEAVISNSPRAIDKLEALREIENVWGEREKNLDFDVSGFERFVVEGQRGVYTVLQVVREVDKEVRDVLPSPVYTVVSVGPLVHGVVLKARKMKKTMVVVGEKKSNSLVDAGDEEINMPKGYAATTRLHGSWVERNKAMQVAKEVMGELLRDEENVKGSERWETGGKGGGVIMAMSPTKMWKVRVLYEDLAVVRAGVEAGMEGEGVGWR</sequence>
<evidence type="ECO:0000313" key="2">
    <source>
        <dbReference type="Proteomes" id="UP000249619"/>
    </source>
</evidence>
<dbReference type="Proteomes" id="UP000249619">
    <property type="component" value="Unassembled WGS sequence"/>
</dbReference>
<reference evidence="2" key="1">
    <citation type="submission" date="2018-05" db="EMBL/GenBank/DDBJ databases">
        <title>Draft genome sequence of Stemphylium lycopersici strain CIDEFI 213.</title>
        <authorList>
            <person name="Medina R."/>
            <person name="Franco M.E.E."/>
            <person name="Lucentini C.G."/>
            <person name="Saparrat M.C.N."/>
            <person name="Balatti P.A."/>
        </authorList>
    </citation>
    <scope>NUCLEOTIDE SEQUENCE [LARGE SCALE GENOMIC DNA]</scope>
    <source>
        <strain evidence="2">CIDEFI 213</strain>
    </source>
</reference>
<organism evidence="1 2">
    <name type="scientific">Stemphylium lycopersici</name>
    <name type="common">Tomato gray leaf spot disease fungus</name>
    <name type="synonym">Thyrospora lycopersici</name>
    <dbReference type="NCBI Taxonomy" id="183478"/>
    <lineage>
        <taxon>Eukaryota</taxon>
        <taxon>Fungi</taxon>
        <taxon>Dikarya</taxon>
        <taxon>Ascomycota</taxon>
        <taxon>Pezizomycotina</taxon>
        <taxon>Dothideomycetes</taxon>
        <taxon>Pleosporomycetidae</taxon>
        <taxon>Pleosporales</taxon>
        <taxon>Pleosporineae</taxon>
        <taxon>Pleosporaceae</taxon>
        <taxon>Stemphylium</taxon>
    </lineage>
</organism>
<accession>A0A364N7K5</accession>
<gene>
    <name evidence="1" type="ORF">DDE83_003380</name>
</gene>
<evidence type="ECO:0000313" key="1">
    <source>
        <dbReference type="EMBL" id="RAR13246.1"/>
    </source>
</evidence>
<proteinExistence type="predicted"/>
<comment type="caution">
    <text evidence="1">The sequence shown here is derived from an EMBL/GenBank/DDBJ whole genome shotgun (WGS) entry which is preliminary data.</text>
</comment>
<keyword evidence="2" id="KW-1185">Reference proteome</keyword>
<dbReference type="AlphaFoldDB" id="A0A364N7K5"/>